<reference evidence="3 4" key="1">
    <citation type="submission" date="2018-03" db="EMBL/GenBank/DDBJ databases">
        <authorList>
            <person name="Keele B.F."/>
        </authorList>
    </citation>
    <scope>NUCLEOTIDE SEQUENCE [LARGE SCALE GENOMIC DNA]</scope>
    <source>
        <strain evidence="3 4">IB-3</strain>
    </source>
</reference>
<keyword evidence="1" id="KW-0472">Membrane</keyword>
<dbReference type="PANTHER" id="PTHR33608">
    <property type="entry name" value="BLL2464 PROTEIN"/>
    <property type="match status" value="1"/>
</dbReference>
<keyword evidence="4" id="KW-1185">Reference proteome</keyword>
<dbReference type="Pfam" id="PF01882">
    <property type="entry name" value="DUF58"/>
    <property type="match status" value="1"/>
</dbReference>
<keyword evidence="1" id="KW-0812">Transmembrane</keyword>
<evidence type="ECO:0000259" key="2">
    <source>
        <dbReference type="Pfam" id="PF01882"/>
    </source>
</evidence>
<dbReference type="EMBL" id="PYXZ01000002">
    <property type="protein sequence ID" value="PUA82012.1"/>
    <property type="molecule type" value="Genomic_DNA"/>
</dbReference>
<keyword evidence="1" id="KW-1133">Transmembrane helix</keyword>
<organism evidence="3 4">
    <name type="scientific">Nocardioides currus</name>
    <dbReference type="NCBI Taxonomy" id="2133958"/>
    <lineage>
        <taxon>Bacteria</taxon>
        <taxon>Bacillati</taxon>
        <taxon>Actinomycetota</taxon>
        <taxon>Actinomycetes</taxon>
        <taxon>Propionibacteriales</taxon>
        <taxon>Nocardioidaceae</taxon>
        <taxon>Nocardioides</taxon>
    </lineage>
</organism>
<evidence type="ECO:0000313" key="3">
    <source>
        <dbReference type="EMBL" id="PUA82012.1"/>
    </source>
</evidence>
<accession>A0A2R7Z067</accession>
<feature type="domain" description="DUF58" evidence="2">
    <location>
        <begin position="198"/>
        <end position="352"/>
    </location>
</feature>
<dbReference type="OrthoDB" id="9776116at2"/>
<feature type="transmembrane region" description="Helical" evidence="1">
    <location>
        <begin position="32"/>
        <end position="52"/>
    </location>
</feature>
<sequence>MSDLGTGWTPTAAAARASVVAAAGLVAGALTGSPVLVVLAAPFLVPALMGLLGRPTSRPRATATLGATRLHEGQGSASTLHVADDDGIEQVTRVMARAAYVAMHPASGAVGVLWRDGGGAIDLGPRRWGRRAVGDEQVAMTSAWCGYRHGPVRLPAQQLTVWPQAAAYDSTAEAPQPDGLVGAHRSRRIGSGTEFAGIRPFAPGDRLRRISWPVSLRTRELQVVTTRAEQDASVLVVVDALRDIGVSGGVDGRASSLDLTVRAASALADHHVRRGDRVGMRVLGPGEARVPFGSGPRHLHRITGTLARVVPETGTLHDAPLELGVTGGCVVYVLSTMLHAPVVTACATLSARGVPVVVIDTLGERSSAEMGGATSPTGLAWRMRMIERATLLQQLAALGCPIVTWRGAGTVDEVLRQLSRRGQVPQVRSR</sequence>
<gene>
    <name evidence="3" type="ORF">C7S10_08225</name>
</gene>
<evidence type="ECO:0000256" key="1">
    <source>
        <dbReference type="SAM" id="Phobius"/>
    </source>
</evidence>
<dbReference type="RefSeq" id="WP_108343896.1">
    <property type="nucleotide sequence ID" value="NZ_PYXZ01000002.1"/>
</dbReference>
<name>A0A2R7Z067_9ACTN</name>
<protein>
    <submittedName>
        <fullName evidence="3">DUF58 domain-containing protein</fullName>
    </submittedName>
</protein>
<evidence type="ECO:0000313" key="4">
    <source>
        <dbReference type="Proteomes" id="UP000244867"/>
    </source>
</evidence>
<dbReference type="PANTHER" id="PTHR33608:SF14">
    <property type="entry name" value="POSSIBLE CONSERVED SECRETED PROTEIN"/>
    <property type="match status" value="1"/>
</dbReference>
<dbReference type="AlphaFoldDB" id="A0A2R7Z067"/>
<dbReference type="Proteomes" id="UP000244867">
    <property type="component" value="Unassembled WGS sequence"/>
</dbReference>
<comment type="caution">
    <text evidence="3">The sequence shown here is derived from an EMBL/GenBank/DDBJ whole genome shotgun (WGS) entry which is preliminary data.</text>
</comment>
<dbReference type="InterPro" id="IPR002881">
    <property type="entry name" value="DUF58"/>
</dbReference>
<proteinExistence type="predicted"/>